<evidence type="ECO:0000256" key="3">
    <source>
        <dbReference type="RuleBase" id="RU003719"/>
    </source>
</evidence>
<organism evidence="6 7">
    <name type="scientific">Cytobacillus oceanisediminis</name>
    <dbReference type="NCBI Taxonomy" id="665099"/>
    <lineage>
        <taxon>Bacteria</taxon>
        <taxon>Bacillati</taxon>
        <taxon>Bacillota</taxon>
        <taxon>Bacilli</taxon>
        <taxon>Bacillales</taxon>
        <taxon>Bacillaceae</taxon>
        <taxon>Cytobacillus</taxon>
    </lineage>
</organism>
<evidence type="ECO:0000259" key="4">
    <source>
        <dbReference type="Pfam" id="PF00389"/>
    </source>
</evidence>
<dbReference type="InterPro" id="IPR029752">
    <property type="entry name" value="D-isomer_DH_CS1"/>
</dbReference>
<dbReference type="CDD" id="cd05301">
    <property type="entry name" value="GDH"/>
    <property type="match status" value="1"/>
</dbReference>
<dbReference type="InterPro" id="IPR006140">
    <property type="entry name" value="D-isomer_DH_NAD-bd"/>
</dbReference>
<evidence type="ECO:0000259" key="5">
    <source>
        <dbReference type="Pfam" id="PF02826"/>
    </source>
</evidence>
<name>A0A2V2ZZ02_9BACI</name>
<evidence type="ECO:0000256" key="2">
    <source>
        <dbReference type="ARBA" id="ARBA00023002"/>
    </source>
</evidence>
<evidence type="ECO:0000313" key="6">
    <source>
        <dbReference type="EMBL" id="PWW29674.1"/>
    </source>
</evidence>
<dbReference type="AlphaFoldDB" id="A0A2V2ZZ02"/>
<sequence length="322" mass="35626">MKPYIFISRKLPEDAVAILKEKYDVRMWDQEDVPVPYDIFLEEAKKADALLTMLSEPVNEEVLNAGERLKIVANMAVGYDNVDVEAASRLGVTVTNTPDVLNDSTADLTFALVLAAARRMVEAAEFVKEGSWKSWSPLLLAGQDVHHKTIGIVGMGNIGNTVAKRATGFEMEILYHNRSRKPDAEQELGAKYVSFDELLERSDFVVCLTPLTDETRNLFNRDAFKKMKKQAVFVNSSRGPVVNEQDLYKALQGGEIAAAGLDVFEEEPIGSGHPLLELKNVVAMPHIGSASMETRFAMMKLCVDNIDLVLSGNPPKTPVKKK</sequence>
<dbReference type="PANTHER" id="PTHR10996:SF283">
    <property type="entry name" value="GLYOXYLATE_HYDROXYPYRUVATE REDUCTASE B"/>
    <property type="match status" value="1"/>
</dbReference>
<dbReference type="SUPFAM" id="SSF52283">
    <property type="entry name" value="Formate/glycerate dehydrogenase catalytic domain-like"/>
    <property type="match status" value="1"/>
</dbReference>
<comment type="similarity">
    <text evidence="1 3">Belongs to the D-isomer specific 2-hydroxyacid dehydrogenase family.</text>
</comment>
<dbReference type="PANTHER" id="PTHR10996">
    <property type="entry name" value="2-HYDROXYACID DEHYDROGENASE-RELATED"/>
    <property type="match status" value="1"/>
</dbReference>
<dbReference type="Pfam" id="PF00389">
    <property type="entry name" value="2-Hacid_dh"/>
    <property type="match status" value="1"/>
</dbReference>
<dbReference type="InterPro" id="IPR036291">
    <property type="entry name" value="NAD(P)-bd_dom_sf"/>
</dbReference>
<dbReference type="EMBL" id="QGTW01000004">
    <property type="protein sequence ID" value="PWW29674.1"/>
    <property type="molecule type" value="Genomic_DNA"/>
</dbReference>
<protein>
    <submittedName>
        <fullName evidence="6">Glyoxylate reductase</fullName>
    </submittedName>
</protein>
<dbReference type="GO" id="GO:0030267">
    <property type="term" value="F:glyoxylate reductase (NADPH) activity"/>
    <property type="evidence" value="ECO:0007669"/>
    <property type="project" value="TreeGrafter"/>
</dbReference>
<feature type="domain" description="D-isomer specific 2-hydroxyacid dehydrogenase catalytic" evidence="4">
    <location>
        <begin position="5"/>
        <end position="319"/>
    </location>
</feature>
<reference evidence="6 7" key="1">
    <citation type="submission" date="2018-05" db="EMBL/GenBank/DDBJ databases">
        <title>Freshwater and sediment microbial communities from various areas in North America, analyzing microbe dynamics in response to fracking.</title>
        <authorList>
            <person name="Lamendella R."/>
        </authorList>
    </citation>
    <scope>NUCLEOTIDE SEQUENCE [LARGE SCALE GENOMIC DNA]</scope>
    <source>
        <strain evidence="6 7">15_TX</strain>
    </source>
</reference>
<dbReference type="Proteomes" id="UP000247150">
    <property type="component" value="Unassembled WGS sequence"/>
</dbReference>
<accession>A0A2V2ZZ02</accession>
<dbReference type="Pfam" id="PF02826">
    <property type="entry name" value="2-Hacid_dh_C"/>
    <property type="match status" value="1"/>
</dbReference>
<dbReference type="InterPro" id="IPR050223">
    <property type="entry name" value="D-isomer_2-hydroxyacid_DH"/>
</dbReference>
<dbReference type="RefSeq" id="WP_110064723.1">
    <property type="nucleotide sequence ID" value="NZ_QGTW01000004.1"/>
</dbReference>
<dbReference type="Gene3D" id="3.40.50.720">
    <property type="entry name" value="NAD(P)-binding Rossmann-like Domain"/>
    <property type="match status" value="2"/>
</dbReference>
<dbReference type="GO" id="GO:0051287">
    <property type="term" value="F:NAD binding"/>
    <property type="evidence" value="ECO:0007669"/>
    <property type="project" value="InterPro"/>
</dbReference>
<evidence type="ECO:0000256" key="1">
    <source>
        <dbReference type="ARBA" id="ARBA00005854"/>
    </source>
</evidence>
<dbReference type="InterPro" id="IPR006139">
    <property type="entry name" value="D-isomer_2_OHA_DH_cat_dom"/>
</dbReference>
<dbReference type="OrthoDB" id="9805416at2"/>
<dbReference type="FunFam" id="3.40.50.720:FF:000462">
    <property type="entry name" value="Glyoxylate reductase (NADP+)"/>
    <property type="match status" value="1"/>
</dbReference>
<keyword evidence="2 3" id="KW-0560">Oxidoreductase</keyword>
<dbReference type="PROSITE" id="PS00065">
    <property type="entry name" value="D_2_HYDROXYACID_DH_1"/>
    <property type="match status" value="1"/>
</dbReference>
<proteinExistence type="inferred from homology"/>
<feature type="domain" description="D-isomer specific 2-hydroxyacid dehydrogenase NAD-binding" evidence="5">
    <location>
        <begin position="110"/>
        <end position="288"/>
    </location>
</feature>
<comment type="caution">
    <text evidence="6">The sequence shown here is derived from an EMBL/GenBank/DDBJ whole genome shotgun (WGS) entry which is preliminary data.</text>
</comment>
<dbReference type="GO" id="GO:0005829">
    <property type="term" value="C:cytosol"/>
    <property type="evidence" value="ECO:0007669"/>
    <property type="project" value="TreeGrafter"/>
</dbReference>
<dbReference type="SUPFAM" id="SSF51735">
    <property type="entry name" value="NAD(P)-binding Rossmann-fold domains"/>
    <property type="match status" value="1"/>
</dbReference>
<dbReference type="GO" id="GO:0016618">
    <property type="term" value="F:hydroxypyruvate reductase [NAD(P)H] activity"/>
    <property type="evidence" value="ECO:0007669"/>
    <property type="project" value="TreeGrafter"/>
</dbReference>
<gene>
    <name evidence="6" type="ORF">DFO73_104317</name>
</gene>
<evidence type="ECO:0000313" key="7">
    <source>
        <dbReference type="Proteomes" id="UP000247150"/>
    </source>
</evidence>